<keyword evidence="1" id="KW-0680">Restriction system</keyword>
<dbReference type="GO" id="GO:0003677">
    <property type="term" value="F:DNA binding"/>
    <property type="evidence" value="ECO:0007669"/>
    <property type="project" value="UniProtKB-KW"/>
</dbReference>
<evidence type="ECO:0000313" key="3">
    <source>
        <dbReference type="EMBL" id="MBK7415980.1"/>
    </source>
</evidence>
<sequence>MASIEKGVTYSKADQVRDETSNVVLTADNISLDGKFEISKRIFLRESLSVSPSKQLGEGDIFICLSSGSRNHVGKVAFIDRETKCYAGGFMGIVRAKAGLLQKCCLKFLIGLKSEMQSRAKALGQIFKTSQLDCQRKIPNPQLMYSNKSSPNAKPSIKR</sequence>
<evidence type="ECO:0000313" key="4">
    <source>
        <dbReference type="Proteomes" id="UP000739411"/>
    </source>
</evidence>
<dbReference type="GO" id="GO:0009307">
    <property type="term" value="P:DNA restriction-modification system"/>
    <property type="evidence" value="ECO:0007669"/>
    <property type="project" value="UniProtKB-KW"/>
</dbReference>
<gene>
    <name evidence="3" type="ORF">IPJ38_13540</name>
</gene>
<dbReference type="AlphaFoldDB" id="A0A935KAV3"/>
<evidence type="ECO:0000256" key="1">
    <source>
        <dbReference type="ARBA" id="ARBA00022747"/>
    </source>
</evidence>
<dbReference type="InterPro" id="IPR044946">
    <property type="entry name" value="Restrct_endonuc_typeI_TRD_sf"/>
</dbReference>
<organism evidence="3 4">
    <name type="scientific">Candidatus Dechloromonas phosphorivorans</name>
    <dbReference type="NCBI Taxonomy" id="2899244"/>
    <lineage>
        <taxon>Bacteria</taxon>
        <taxon>Pseudomonadati</taxon>
        <taxon>Pseudomonadota</taxon>
        <taxon>Betaproteobacteria</taxon>
        <taxon>Rhodocyclales</taxon>
        <taxon>Azonexaceae</taxon>
        <taxon>Dechloromonas</taxon>
    </lineage>
</organism>
<protein>
    <recommendedName>
        <fullName evidence="5">Type I restriction modification DNA specificity domain-containing protein</fullName>
    </recommendedName>
</protein>
<accession>A0A935KAV3</accession>
<proteinExistence type="predicted"/>
<dbReference type="EMBL" id="JADJMS010000029">
    <property type="protein sequence ID" value="MBK7415980.1"/>
    <property type="molecule type" value="Genomic_DNA"/>
</dbReference>
<keyword evidence="2" id="KW-0238">DNA-binding</keyword>
<dbReference type="SUPFAM" id="SSF116734">
    <property type="entry name" value="DNA methylase specificity domain"/>
    <property type="match status" value="1"/>
</dbReference>
<evidence type="ECO:0000256" key="2">
    <source>
        <dbReference type="ARBA" id="ARBA00023125"/>
    </source>
</evidence>
<dbReference type="Proteomes" id="UP000739411">
    <property type="component" value="Unassembled WGS sequence"/>
</dbReference>
<comment type="caution">
    <text evidence="3">The sequence shown here is derived from an EMBL/GenBank/DDBJ whole genome shotgun (WGS) entry which is preliminary data.</text>
</comment>
<name>A0A935KAV3_9RHOO</name>
<reference evidence="3 4" key="1">
    <citation type="submission" date="2020-10" db="EMBL/GenBank/DDBJ databases">
        <title>Connecting structure to function with the recovery of over 1000 high-quality activated sludge metagenome-assembled genomes encoding full-length rRNA genes using long-read sequencing.</title>
        <authorList>
            <person name="Singleton C.M."/>
            <person name="Petriglieri F."/>
            <person name="Kristensen J.M."/>
            <person name="Kirkegaard R.H."/>
            <person name="Michaelsen T.Y."/>
            <person name="Andersen M.H."/>
            <person name="Karst S.M."/>
            <person name="Dueholm M.S."/>
            <person name="Nielsen P.H."/>
            <person name="Albertsen M."/>
        </authorList>
    </citation>
    <scope>NUCLEOTIDE SEQUENCE [LARGE SCALE GENOMIC DNA]</scope>
    <source>
        <strain evidence="3">EsbW_18-Q3-R4-48_BATAC.463</strain>
    </source>
</reference>
<evidence type="ECO:0008006" key="5">
    <source>
        <dbReference type="Google" id="ProtNLM"/>
    </source>
</evidence>
<dbReference type="Gene3D" id="3.90.220.20">
    <property type="entry name" value="DNA methylase specificity domains"/>
    <property type="match status" value="1"/>
</dbReference>